<keyword evidence="3" id="KW-1185">Reference proteome</keyword>
<evidence type="ECO:0000313" key="3">
    <source>
        <dbReference type="Proteomes" id="UP001287356"/>
    </source>
</evidence>
<sequence>MLADRTSSDDRPGLLGLTVEISNPTTSLASHELQGRRMSGPKKDPTSLRSGSIAAQARRNRSQSMYVFVLTVLHCTVLYGRSTRVGSGPLSVCGQCMRLLRRCLSDLPWVPHLFAHPIQSCFRPTAWAMDVMDGRRELGCRELGHAHRRRHRPRRGGRRHQ</sequence>
<accession>A0AAE0JUH6</accession>
<dbReference type="AlphaFoldDB" id="A0AAE0JUH6"/>
<name>A0AAE0JUH6_9PEZI</name>
<feature type="region of interest" description="Disordered" evidence="1">
    <location>
        <begin position="28"/>
        <end position="55"/>
    </location>
</feature>
<dbReference type="Proteomes" id="UP001287356">
    <property type="component" value="Unassembled WGS sequence"/>
</dbReference>
<organism evidence="2 3">
    <name type="scientific">Lasiosphaeria ovina</name>
    <dbReference type="NCBI Taxonomy" id="92902"/>
    <lineage>
        <taxon>Eukaryota</taxon>
        <taxon>Fungi</taxon>
        <taxon>Dikarya</taxon>
        <taxon>Ascomycota</taxon>
        <taxon>Pezizomycotina</taxon>
        <taxon>Sordariomycetes</taxon>
        <taxon>Sordariomycetidae</taxon>
        <taxon>Sordariales</taxon>
        <taxon>Lasiosphaeriaceae</taxon>
        <taxon>Lasiosphaeria</taxon>
    </lineage>
</organism>
<reference evidence="2" key="2">
    <citation type="submission" date="2023-06" db="EMBL/GenBank/DDBJ databases">
        <authorList>
            <consortium name="Lawrence Berkeley National Laboratory"/>
            <person name="Haridas S."/>
            <person name="Hensen N."/>
            <person name="Bonometti L."/>
            <person name="Westerberg I."/>
            <person name="Brannstrom I.O."/>
            <person name="Guillou S."/>
            <person name="Cros-Aarteil S."/>
            <person name="Calhoun S."/>
            <person name="Kuo A."/>
            <person name="Mondo S."/>
            <person name="Pangilinan J."/>
            <person name="Riley R."/>
            <person name="Labutti K."/>
            <person name="Andreopoulos B."/>
            <person name="Lipzen A."/>
            <person name="Chen C."/>
            <person name="Yanf M."/>
            <person name="Daum C."/>
            <person name="Ng V."/>
            <person name="Clum A."/>
            <person name="Steindorff A."/>
            <person name="Ohm R."/>
            <person name="Martin F."/>
            <person name="Silar P."/>
            <person name="Natvig D."/>
            <person name="Lalanne C."/>
            <person name="Gautier V."/>
            <person name="Ament-Velasquez S.L."/>
            <person name="Kruys A."/>
            <person name="Hutchinson M.I."/>
            <person name="Powell A.J."/>
            <person name="Barry K."/>
            <person name="Miller A.N."/>
            <person name="Grigoriev I.V."/>
            <person name="Debuchy R."/>
            <person name="Gladieux P."/>
            <person name="Thoren M.H."/>
            <person name="Johannesson H."/>
        </authorList>
    </citation>
    <scope>NUCLEOTIDE SEQUENCE</scope>
    <source>
        <strain evidence="2">CBS 958.72</strain>
    </source>
</reference>
<proteinExistence type="predicted"/>
<reference evidence="2" key="1">
    <citation type="journal article" date="2023" name="Mol. Phylogenet. Evol.">
        <title>Genome-scale phylogeny and comparative genomics of the fungal order Sordariales.</title>
        <authorList>
            <person name="Hensen N."/>
            <person name="Bonometti L."/>
            <person name="Westerberg I."/>
            <person name="Brannstrom I.O."/>
            <person name="Guillou S."/>
            <person name="Cros-Aarteil S."/>
            <person name="Calhoun S."/>
            <person name="Haridas S."/>
            <person name="Kuo A."/>
            <person name="Mondo S."/>
            <person name="Pangilinan J."/>
            <person name="Riley R."/>
            <person name="LaButti K."/>
            <person name="Andreopoulos B."/>
            <person name="Lipzen A."/>
            <person name="Chen C."/>
            <person name="Yan M."/>
            <person name="Daum C."/>
            <person name="Ng V."/>
            <person name="Clum A."/>
            <person name="Steindorff A."/>
            <person name="Ohm R.A."/>
            <person name="Martin F."/>
            <person name="Silar P."/>
            <person name="Natvig D.O."/>
            <person name="Lalanne C."/>
            <person name="Gautier V."/>
            <person name="Ament-Velasquez S.L."/>
            <person name="Kruys A."/>
            <person name="Hutchinson M.I."/>
            <person name="Powell A.J."/>
            <person name="Barry K."/>
            <person name="Miller A.N."/>
            <person name="Grigoriev I.V."/>
            <person name="Debuchy R."/>
            <person name="Gladieux P."/>
            <person name="Hiltunen Thoren M."/>
            <person name="Johannesson H."/>
        </authorList>
    </citation>
    <scope>NUCLEOTIDE SEQUENCE</scope>
    <source>
        <strain evidence="2">CBS 958.72</strain>
    </source>
</reference>
<evidence type="ECO:0000256" key="1">
    <source>
        <dbReference type="SAM" id="MobiDB-lite"/>
    </source>
</evidence>
<gene>
    <name evidence="2" type="ORF">B0T24DRAFT_641221</name>
</gene>
<comment type="caution">
    <text evidence="2">The sequence shown here is derived from an EMBL/GenBank/DDBJ whole genome shotgun (WGS) entry which is preliminary data.</text>
</comment>
<dbReference type="EMBL" id="JAULSN010000010">
    <property type="protein sequence ID" value="KAK3362131.1"/>
    <property type="molecule type" value="Genomic_DNA"/>
</dbReference>
<protein>
    <submittedName>
        <fullName evidence="2">Uncharacterized protein</fullName>
    </submittedName>
</protein>
<evidence type="ECO:0000313" key="2">
    <source>
        <dbReference type="EMBL" id="KAK3362131.1"/>
    </source>
</evidence>